<evidence type="ECO:0000313" key="4">
    <source>
        <dbReference type="Proteomes" id="UP000295453"/>
    </source>
</evidence>
<dbReference type="CDD" id="cd00093">
    <property type="entry name" value="HTH_XRE"/>
    <property type="match status" value="1"/>
</dbReference>
<dbReference type="InterPro" id="IPR014710">
    <property type="entry name" value="RmlC-like_jellyroll"/>
</dbReference>
<accession>A0A4R1CHE4</accession>
<dbReference type="EMBL" id="SJZJ01000003">
    <property type="protein sequence ID" value="TCJ30599.1"/>
    <property type="molecule type" value="Genomic_DNA"/>
</dbReference>
<dbReference type="SUPFAM" id="SSF47413">
    <property type="entry name" value="lambda repressor-like DNA-binding domains"/>
    <property type="match status" value="1"/>
</dbReference>
<dbReference type="RefSeq" id="WP_131581724.1">
    <property type="nucleotide sequence ID" value="NZ_SJZJ01000003.1"/>
</dbReference>
<dbReference type="Proteomes" id="UP000295453">
    <property type="component" value="Unassembled WGS sequence"/>
</dbReference>
<dbReference type="GO" id="GO:0003677">
    <property type="term" value="F:DNA binding"/>
    <property type="evidence" value="ECO:0007669"/>
    <property type="project" value="UniProtKB-KW"/>
</dbReference>
<dbReference type="PROSITE" id="PS50943">
    <property type="entry name" value="HTH_CROC1"/>
    <property type="match status" value="1"/>
</dbReference>
<keyword evidence="4" id="KW-1185">Reference proteome</keyword>
<gene>
    <name evidence="3" type="ORF">EPD65_03280</name>
</gene>
<evidence type="ECO:0000313" key="3">
    <source>
        <dbReference type="EMBL" id="TCJ30599.1"/>
    </source>
</evidence>
<dbReference type="InterPro" id="IPR013096">
    <property type="entry name" value="Cupin_2"/>
</dbReference>
<evidence type="ECO:0000259" key="2">
    <source>
        <dbReference type="PROSITE" id="PS50943"/>
    </source>
</evidence>
<keyword evidence="1" id="KW-0238">DNA-binding</keyword>
<dbReference type="SUPFAM" id="SSF51182">
    <property type="entry name" value="RmlC-like cupins"/>
    <property type="match status" value="1"/>
</dbReference>
<dbReference type="InterPro" id="IPR010982">
    <property type="entry name" value="Lambda_DNA-bd_dom_sf"/>
</dbReference>
<dbReference type="CDD" id="cd02209">
    <property type="entry name" value="cupin_XRE_C"/>
    <property type="match status" value="1"/>
</dbReference>
<sequence length="193" mass="20724">MTATEARQPESAQLGAQLKAVRMARRMTLADVAEAAGITKGFLSKIERDQATASVATLMRICESLQISVGELFDAPSGDVVRRAAYPVINFGGVGMTEFLLTPRGEQRLQAILSEIEPGGGSGDEPYSLPADVEFVFVVSGRLAVTLKDEEIVLEQGDTLTFAPHAQHTFRSALESGTTQVLWVFSPALPSRD</sequence>
<protein>
    <submittedName>
        <fullName evidence="3">XRE family transcriptional regulator</fullName>
    </submittedName>
</protein>
<evidence type="ECO:0000256" key="1">
    <source>
        <dbReference type="ARBA" id="ARBA00023125"/>
    </source>
</evidence>
<dbReference type="GO" id="GO:0003700">
    <property type="term" value="F:DNA-binding transcription factor activity"/>
    <property type="evidence" value="ECO:0007669"/>
    <property type="project" value="TreeGrafter"/>
</dbReference>
<proteinExistence type="predicted"/>
<comment type="caution">
    <text evidence="3">The sequence shown here is derived from an EMBL/GenBank/DDBJ whole genome shotgun (WGS) entry which is preliminary data.</text>
</comment>
<dbReference type="GO" id="GO:0005829">
    <property type="term" value="C:cytosol"/>
    <property type="evidence" value="ECO:0007669"/>
    <property type="project" value="TreeGrafter"/>
</dbReference>
<dbReference type="OrthoDB" id="9814751at2"/>
<dbReference type="InterPro" id="IPR001387">
    <property type="entry name" value="Cro/C1-type_HTH"/>
</dbReference>
<dbReference type="PANTHER" id="PTHR46797:SF1">
    <property type="entry name" value="METHYLPHOSPHONATE SYNTHASE"/>
    <property type="match status" value="1"/>
</dbReference>
<dbReference type="Pfam" id="PF07883">
    <property type="entry name" value="Cupin_2"/>
    <property type="match status" value="1"/>
</dbReference>
<name>A0A4R1CHE4_9ACTN</name>
<dbReference type="Gene3D" id="2.60.120.10">
    <property type="entry name" value="Jelly Rolls"/>
    <property type="match status" value="1"/>
</dbReference>
<feature type="domain" description="HTH cro/C1-type" evidence="2">
    <location>
        <begin position="18"/>
        <end position="72"/>
    </location>
</feature>
<reference evidence="3 4" key="1">
    <citation type="submission" date="2019-03" db="EMBL/GenBank/DDBJ databases">
        <authorList>
            <person name="Kim M.K.M."/>
        </authorList>
    </citation>
    <scope>NUCLEOTIDE SEQUENCE [LARGE SCALE GENOMIC DNA]</scope>
    <source>
        <strain evidence="3 4">18JY15-6</strain>
    </source>
</reference>
<dbReference type="InterPro" id="IPR050807">
    <property type="entry name" value="TransReg_Diox_bact_type"/>
</dbReference>
<dbReference type="InterPro" id="IPR011051">
    <property type="entry name" value="RmlC_Cupin_sf"/>
</dbReference>
<dbReference type="Gene3D" id="1.10.260.40">
    <property type="entry name" value="lambda repressor-like DNA-binding domains"/>
    <property type="match status" value="1"/>
</dbReference>
<dbReference type="SMART" id="SM00530">
    <property type="entry name" value="HTH_XRE"/>
    <property type="match status" value="1"/>
</dbReference>
<dbReference type="AlphaFoldDB" id="A0A4R1CHE4"/>
<dbReference type="PANTHER" id="PTHR46797">
    <property type="entry name" value="HTH-TYPE TRANSCRIPTIONAL REGULATOR"/>
    <property type="match status" value="1"/>
</dbReference>
<organism evidence="3 4">
    <name type="scientific">Nocardioides jejuensis</name>
    <dbReference type="NCBI Taxonomy" id="2502782"/>
    <lineage>
        <taxon>Bacteria</taxon>
        <taxon>Bacillati</taxon>
        <taxon>Actinomycetota</taxon>
        <taxon>Actinomycetes</taxon>
        <taxon>Propionibacteriales</taxon>
        <taxon>Nocardioidaceae</taxon>
        <taxon>Nocardioides</taxon>
    </lineage>
</organism>
<dbReference type="Pfam" id="PF01381">
    <property type="entry name" value="HTH_3"/>
    <property type="match status" value="1"/>
</dbReference>